<comment type="caution">
    <text evidence="2">The sequence shown here is derived from an EMBL/GenBank/DDBJ whole genome shotgun (WGS) entry which is preliminary data.</text>
</comment>
<evidence type="ECO:0000313" key="3">
    <source>
        <dbReference type="Proteomes" id="UP001163823"/>
    </source>
</evidence>
<reference evidence="2" key="1">
    <citation type="journal article" date="2023" name="Science">
        <title>Elucidation of the pathway for biosynthesis of saponin adjuvants from the soapbark tree.</title>
        <authorList>
            <person name="Reed J."/>
            <person name="Orme A."/>
            <person name="El-Demerdash A."/>
            <person name="Owen C."/>
            <person name="Martin L.B.B."/>
            <person name="Misra R.C."/>
            <person name="Kikuchi S."/>
            <person name="Rejzek M."/>
            <person name="Martin A.C."/>
            <person name="Harkess A."/>
            <person name="Leebens-Mack J."/>
            <person name="Louveau T."/>
            <person name="Stephenson M.J."/>
            <person name="Osbourn A."/>
        </authorList>
    </citation>
    <scope>NUCLEOTIDE SEQUENCE</scope>
    <source>
        <strain evidence="2">S10</strain>
    </source>
</reference>
<dbReference type="AlphaFoldDB" id="A0AAD7LTM7"/>
<evidence type="ECO:0000256" key="1">
    <source>
        <dbReference type="SAM" id="Phobius"/>
    </source>
</evidence>
<gene>
    <name evidence="2" type="ORF">O6P43_013764</name>
</gene>
<dbReference type="KEGG" id="qsa:O6P43_013764"/>
<accession>A0AAD7LTM7</accession>
<dbReference type="EMBL" id="JARAOO010000006">
    <property type="protein sequence ID" value="KAJ7963872.1"/>
    <property type="molecule type" value="Genomic_DNA"/>
</dbReference>
<proteinExistence type="predicted"/>
<evidence type="ECO:0000313" key="2">
    <source>
        <dbReference type="EMBL" id="KAJ7963872.1"/>
    </source>
</evidence>
<organism evidence="2 3">
    <name type="scientific">Quillaja saponaria</name>
    <name type="common">Soap bark tree</name>
    <dbReference type="NCBI Taxonomy" id="32244"/>
    <lineage>
        <taxon>Eukaryota</taxon>
        <taxon>Viridiplantae</taxon>
        <taxon>Streptophyta</taxon>
        <taxon>Embryophyta</taxon>
        <taxon>Tracheophyta</taxon>
        <taxon>Spermatophyta</taxon>
        <taxon>Magnoliopsida</taxon>
        <taxon>eudicotyledons</taxon>
        <taxon>Gunneridae</taxon>
        <taxon>Pentapetalae</taxon>
        <taxon>rosids</taxon>
        <taxon>fabids</taxon>
        <taxon>Fabales</taxon>
        <taxon>Quillajaceae</taxon>
        <taxon>Quillaja</taxon>
    </lineage>
</organism>
<protein>
    <submittedName>
        <fullName evidence="2">Uncharacterized protein</fullName>
    </submittedName>
</protein>
<keyword evidence="1" id="KW-1133">Transmembrane helix</keyword>
<sequence>MDRARLLVVFALLLGEIINLFIFILRQVLYCGEFLPIFSINCQGYGDLVIQSSGQSCSRERKGGKCKKQERKKKLLEPGDTKKSCHHLQSETCSTTSYHPRNRHSQGMLLKSPFYGIGILRT</sequence>
<feature type="transmembrane region" description="Helical" evidence="1">
    <location>
        <begin position="6"/>
        <end position="25"/>
    </location>
</feature>
<dbReference type="Proteomes" id="UP001163823">
    <property type="component" value="Chromosome 6"/>
</dbReference>
<keyword evidence="1" id="KW-0812">Transmembrane</keyword>
<name>A0AAD7LTM7_QUISA</name>
<keyword evidence="1" id="KW-0472">Membrane</keyword>
<keyword evidence="3" id="KW-1185">Reference proteome</keyword>